<feature type="transmembrane region" description="Helical" evidence="5">
    <location>
        <begin position="39"/>
        <end position="63"/>
    </location>
</feature>
<feature type="non-terminal residue" evidence="6">
    <location>
        <position position="117"/>
    </location>
</feature>
<dbReference type="SUPFAM" id="SSF161098">
    <property type="entry name" value="MetI-like"/>
    <property type="match status" value="1"/>
</dbReference>
<evidence type="ECO:0000256" key="4">
    <source>
        <dbReference type="ARBA" id="ARBA00023136"/>
    </source>
</evidence>
<dbReference type="Gene3D" id="1.10.3720.10">
    <property type="entry name" value="MetI-like"/>
    <property type="match status" value="1"/>
</dbReference>
<gene>
    <name evidence="6" type="ORF">METZ01_LOCUS476785</name>
</gene>
<comment type="subcellular location">
    <subcellularLocation>
        <location evidence="1">Membrane</location>
        <topology evidence="1">Multi-pass membrane protein</topology>
    </subcellularLocation>
</comment>
<keyword evidence="3 5" id="KW-1133">Transmembrane helix</keyword>
<keyword evidence="4 5" id="KW-0472">Membrane</keyword>
<keyword evidence="2 5" id="KW-0812">Transmembrane</keyword>
<evidence type="ECO:0000256" key="3">
    <source>
        <dbReference type="ARBA" id="ARBA00022989"/>
    </source>
</evidence>
<evidence type="ECO:0008006" key="7">
    <source>
        <dbReference type="Google" id="ProtNLM"/>
    </source>
</evidence>
<feature type="transmembrane region" description="Helical" evidence="5">
    <location>
        <begin position="6"/>
        <end position="27"/>
    </location>
</feature>
<proteinExistence type="predicted"/>
<feature type="transmembrane region" description="Helical" evidence="5">
    <location>
        <begin position="75"/>
        <end position="94"/>
    </location>
</feature>
<dbReference type="GO" id="GO:0016020">
    <property type="term" value="C:membrane"/>
    <property type="evidence" value="ECO:0007669"/>
    <property type="project" value="UniProtKB-SubCell"/>
</dbReference>
<evidence type="ECO:0000256" key="1">
    <source>
        <dbReference type="ARBA" id="ARBA00004141"/>
    </source>
</evidence>
<evidence type="ECO:0000313" key="6">
    <source>
        <dbReference type="EMBL" id="SVE23931.1"/>
    </source>
</evidence>
<dbReference type="AlphaFoldDB" id="A0A383BVN3"/>
<dbReference type="InterPro" id="IPR035906">
    <property type="entry name" value="MetI-like_sf"/>
</dbReference>
<evidence type="ECO:0000256" key="2">
    <source>
        <dbReference type="ARBA" id="ARBA00022692"/>
    </source>
</evidence>
<accession>A0A383BVN3</accession>
<sequence length="117" mass="12322">MNWPLPYSSALAGVLVLGLAPFLAHLVPRGRPGRVTRAVMAVAALPLLVPGVATGLGAVQIFHRPGWEAFYEGPLLPALVLGGRFLPLAVFLIAERMARTPRANEEAGMLAGLSYPA</sequence>
<protein>
    <recommendedName>
        <fullName evidence="7">ABC transmembrane type-1 domain-containing protein</fullName>
    </recommendedName>
</protein>
<name>A0A383BVN3_9ZZZZ</name>
<evidence type="ECO:0000256" key="5">
    <source>
        <dbReference type="SAM" id="Phobius"/>
    </source>
</evidence>
<organism evidence="6">
    <name type="scientific">marine metagenome</name>
    <dbReference type="NCBI Taxonomy" id="408172"/>
    <lineage>
        <taxon>unclassified sequences</taxon>
        <taxon>metagenomes</taxon>
        <taxon>ecological metagenomes</taxon>
    </lineage>
</organism>
<dbReference type="EMBL" id="UINC01203597">
    <property type="protein sequence ID" value="SVE23931.1"/>
    <property type="molecule type" value="Genomic_DNA"/>
</dbReference>
<reference evidence="6" key="1">
    <citation type="submission" date="2018-05" db="EMBL/GenBank/DDBJ databases">
        <authorList>
            <person name="Lanie J.A."/>
            <person name="Ng W.-L."/>
            <person name="Kazmierczak K.M."/>
            <person name="Andrzejewski T.M."/>
            <person name="Davidsen T.M."/>
            <person name="Wayne K.J."/>
            <person name="Tettelin H."/>
            <person name="Glass J.I."/>
            <person name="Rusch D."/>
            <person name="Podicherti R."/>
            <person name="Tsui H.-C.T."/>
            <person name="Winkler M.E."/>
        </authorList>
    </citation>
    <scope>NUCLEOTIDE SEQUENCE</scope>
</reference>